<dbReference type="EMBL" id="VIKR01000003">
    <property type="protein sequence ID" value="TQV74072.1"/>
    <property type="molecule type" value="Genomic_DNA"/>
</dbReference>
<dbReference type="Pfam" id="PF12843">
    <property type="entry name" value="QSregVF_b"/>
    <property type="match status" value="1"/>
</dbReference>
<keyword evidence="2" id="KW-1185">Reference proteome</keyword>
<dbReference type="AlphaFoldDB" id="A0A545TA27"/>
<organism evidence="1 2">
    <name type="scientific">Aliikangiella marina</name>
    <dbReference type="NCBI Taxonomy" id="1712262"/>
    <lineage>
        <taxon>Bacteria</taxon>
        <taxon>Pseudomonadati</taxon>
        <taxon>Pseudomonadota</taxon>
        <taxon>Gammaproteobacteria</taxon>
        <taxon>Oceanospirillales</taxon>
        <taxon>Pleioneaceae</taxon>
        <taxon>Aliikangiella</taxon>
    </lineage>
</organism>
<dbReference type="Proteomes" id="UP000317839">
    <property type="component" value="Unassembled WGS sequence"/>
</dbReference>
<name>A0A545TA27_9GAMM</name>
<protein>
    <submittedName>
        <fullName evidence="1">DUF3820 family protein</fullName>
    </submittedName>
</protein>
<dbReference type="RefSeq" id="WP_142942780.1">
    <property type="nucleotide sequence ID" value="NZ_VIKR01000003.1"/>
</dbReference>
<evidence type="ECO:0000313" key="1">
    <source>
        <dbReference type="EMBL" id="TQV74072.1"/>
    </source>
</evidence>
<sequence length="73" mass="8297">MFDKQDLVRVANTNMPFGKHQGMRLIELPEPYLLWFAEKGFPEGQLGRLMALTLEIKINGLEALIKPLIKSAD</sequence>
<dbReference type="InterPro" id="IPR024530">
    <property type="entry name" value="QSregVF_b"/>
</dbReference>
<comment type="caution">
    <text evidence="1">The sequence shown here is derived from an EMBL/GenBank/DDBJ whole genome shotgun (WGS) entry which is preliminary data.</text>
</comment>
<evidence type="ECO:0000313" key="2">
    <source>
        <dbReference type="Proteomes" id="UP000317839"/>
    </source>
</evidence>
<reference evidence="1 2" key="1">
    <citation type="submission" date="2019-06" db="EMBL/GenBank/DDBJ databases">
        <title>Draft genome of Aliikangiella marina GYP-15.</title>
        <authorList>
            <person name="Wang G."/>
        </authorList>
    </citation>
    <scope>NUCLEOTIDE SEQUENCE [LARGE SCALE GENOMIC DNA]</scope>
    <source>
        <strain evidence="1 2">GYP-15</strain>
    </source>
</reference>
<proteinExistence type="predicted"/>
<dbReference type="OrthoDB" id="9807855at2"/>
<accession>A0A545TA27</accession>
<gene>
    <name evidence="1" type="ORF">FLL45_14535</name>
</gene>